<organism evidence="2 3">
    <name type="scientific">Scheffersomyces stipitis (strain ATCC 58785 / CBS 6054 / NBRC 10063 / NRRL Y-11545)</name>
    <name type="common">Yeast</name>
    <name type="synonym">Pichia stipitis</name>
    <dbReference type="NCBI Taxonomy" id="322104"/>
    <lineage>
        <taxon>Eukaryota</taxon>
        <taxon>Fungi</taxon>
        <taxon>Dikarya</taxon>
        <taxon>Ascomycota</taxon>
        <taxon>Saccharomycotina</taxon>
        <taxon>Pichiomycetes</taxon>
        <taxon>Debaryomycetaceae</taxon>
        <taxon>Scheffersomyces</taxon>
    </lineage>
</organism>
<dbReference type="eggNOG" id="ENOG502S5IC">
    <property type="taxonomic scope" value="Eukaryota"/>
</dbReference>
<dbReference type="STRING" id="322104.A3LZ72"/>
<feature type="region of interest" description="Disordered" evidence="1">
    <location>
        <begin position="148"/>
        <end position="243"/>
    </location>
</feature>
<dbReference type="GO" id="GO:0008033">
    <property type="term" value="P:tRNA processing"/>
    <property type="evidence" value="ECO:0007669"/>
    <property type="project" value="TreeGrafter"/>
</dbReference>
<dbReference type="EMBL" id="CP000501">
    <property type="protein sequence ID" value="ABN68288.2"/>
    <property type="molecule type" value="Genomic_DNA"/>
</dbReference>
<dbReference type="PANTHER" id="PTHR14742:SF3">
    <property type="entry name" value="RIBONUCLEASE MRP PROTEIN SUBUNIT SNM1"/>
    <property type="match status" value="1"/>
</dbReference>
<feature type="compositionally biased region" description="Low complexity" evidence="1">
    <location>
        <begin position="183"/>
        <end position="200"/>
    </location>
</feature>
<accession>A3LZ72</accession>
<keyword evidence="3" id="KW-1185">Reference proteome</keyword>
<dbReference type="GeneID" id="4840718"/>
<dbReference type="HOGENOM" id="CLU_1049718_0_0_1"/>
<sequence>MSSVKQTSLNQNQLTALHLYDVAHCLPLNPLNKQYSLNFSDFLVEKSINLPPNPTVTHKFCRNCGVILIPGLTLSLRIVFRKKTKSKKSKESVIRANSSEDFKSKPIRKLRYRCLQCRNLEYDDSLIQRNEKRLSRLEAKESSNEIMIGNSNSVSNSNTPEPFRAEWSPLTNTNEVSKDIKVKSNNNNSKRNSDNITKSNSKSKERSKKRKQNSLSSMLQQKKQQKEQESKTNSLNLMEFMQG</sequence>
<feature type="compositionally biased region" description="Polar residues" evidence="1">
    <location>
        <begin position="149"/>
        <end position="160"/>
    </location>
</feature>
<dbReference type="Pfam" id="PF04032">
    <property type="entry name" value="Rpr2"/>
    <property type="match status" value="1"/>
</dbReference>
<dbReference type="InParanoid" id="A3LZ72"/>
<dbReference type="AlphaFoldDB" id="A3LZ72"/>
<reference evidence="2 3" key="1">
    <citation type="journal article" date="2007" name="Nat. Biotechnol.">
        <title>Genome sequence of the lignocellulose-bioconverting and xylose-fermenting yeast Pichia stipitis.</title>
        <authorList>
            <person name="Jeffries T.W."/>
            <person name="Grigoriev I.V."/>
            <person name="Grimwood J."/>
            <person name="Laplaza J.M."/>
            <person name="Aerts A."/>
            <person name="Salamov A."/>
            <person name="Schmutz J."/>
            <person name="Lindquist E."/>
            <person name="Dehal P."/>
            <person name="Shapiro H."/>
            <person name="Jin Y.S."/>
            <person name="Passoth V."/>
            <person name="Richardson P.M."/>
        </authorList>
    </citation>
    <scope>NUCLEOTIDE SEQUENCE [LARGE SCALE GENOMIC DNA]</scope>
    <source>
        <strain evidence="3">ATCC 58785 / CBS 6054 / NBRC 10063 / NRRL Y-11545</strain>
    </source>
</reference>
<dbReference type="Proteomes" id="UP000002258">
    <property type="component" value="Chromosome 7"/>
</dbReference>
<evidence type="ECO:0000313" key="2">
    <source>
        <dbReference type="EMBL" id="ABN68288.2"/>
    </source>
</evidence>
<dbReference type="PANTHER" id="PTHR14742">
    <property type="entry name" value="RIBONUCLEASE P SUBUNIT P21"/>
    <property type="match status" value="1"/>
</dbReference>
<dbReference type="GO" id="GO:0005655">
    <property type="term" value="C:nucleolar ribonuclease P complex"/>
    <property type="evidence" value="ECO:0007669"/>
    <property type="project" value="TreeGrafter"/>
</dbReference>
<dbReference type="KEGG" id="pic:PICST_68335"/>
<protein>
    <submittedName>
        <fullName evidence="2">SNM1-like protein</fullName>
    </submittedName>
</protein>
<evidence type="ECO:0000313" key="3">
    <source>
        <dbReference type="Proteomes" id="UP000002258"/>
    </source>
</evidence>
<dbReference type="OrthoDB" id="4023582at2759"/>
<name>A3LZ72_PICST</name>
<proteinExistence type="predicted"/>
<gene>
    <name evidence="2" type="primary">SNM1</name>
    <name evidence="2" type="ORF">PICST_68335</name>
</gene>
<feature type="compositionally biased region" description="Low complexity" evidence="1">
    <location>
        <begin position="213"/>
        <end position="222"/>
    </location>
</feature>
<evidence type="ECO:0000256" key="1">
    <source>
        <dbReference type="SAM" id="MobiDB-lite"/>
    </source>
</evidence>
<dbReference type="Gene3D" id="6.20.50.20">
    <property type="match status" value="1"/>
</dbReference>
<dbReference type="InterPro" id="IPR007175">
    <property type="entry name" value="Rpr2/Snm1/Rpp21"/>
</dbReference>
<dbReference type="RefSeq" id="XP_001386317.2">
    <property type="nucleotide sequence ID" value="XM_001386280.1"/>
</dbReference>